<gene>
    <name evidence="1" type="ORF">AVEN_108545_1</name>
</gene>
<dbReference type="OrthoDB" id="422540at2759"/>
<dbReference type="AlphaFoldDB" id="A0A4Y2M986"/>
<organism evidence="1 2">
    <name type="scientific">Araneus ventricosus</name>
    <name type="common">Orbweaver spider</name>
    <name type="synonym">Epeira ventricosa</name>
    <dbReference type="NCBI Taxonomy" id="182803"/>
    <lineage>
        <taxon>Eukaryota</taxon>
        <taxon>Metazoa</taxon>
        <taxon>Ecdysozoa</taxon>
        <taxon>Arthropoda</taxon>
        <taxon>Chelicerata</taxon>
        <taxon>Arachnida</taxon>
        <taxon>Araneae</taxon>
        <taxon>Araneomorphae</taxon>
        <taxon>Entelegynae</taxon>
        <taxon>Araneoidea</taxon>
        <taxon>Araneidae</taxon>
        <taxon>Araneus</taxon>
    </lineage>
</organism>
<evidence type="ECO:0000313" key="1">
    <source>
        <dbReference type="EMBL" id="GBN22276.1"/>
    </source>
</evidence>
<protein>
    <submittedName>
        <fullName evidence="1">Uncharacterized protein</fullName>
    </submittedName>
</protein>
<comment type="caution">
    <text evidence="1">The sequence shown here is derived from an EMBL/GenBank/DDBJ whole genome shotgun (WGS) entry which is preliminary data.</text>
</comment>
<dbReference type="Proteomes" id="UP000499080">
    <property type="component" value="Unassembled WGS sequence"/>
</dbReference>
<dbReference type="EMBL" id="BGPR01006843">
    <property type="protein sequence ID" value="GBN22276.1"/>
    <property type="molecule type" value="Genomic_DNA"/>
</dbReference>
<keyword evidence="2" id="KW-1185">Reference proteome</keyword>
<sequence length="124" mass="14268">MDTELLYDVSTGRCRPFVPKEFRLKIFETLHNLSHPGVKLHLSWMEVVSFGEATRKMLPNGLIVAYLVNEVKFNSIRGPHLAVSRSEKHFTIQVETRQQTVSIDRLKPAFQLAGIQLFRVNFSI</sequence>
<evidence type="ECO:0000313" key="2">
    <source>
        <dbReference type="Proteomes" id="UP000499080"/>
    </source>
</evidence>
<name>A0A4Y2M986_ARAVE</name>
<reference evidence="1 2" key="1">
    <citation type="journal article" date="2019" name="Sci. Rep.">
        <title>Orb-weaving spider Araneus ventricosus genome elucidates the spidroin gene catalogue.</title>
        <authorList>
            <person name="Kono N."/>
            <person name="Nakamura H."/>
            <person name="Ohtoshi R."/>
            <person name="Moran D.A.P."/>
            <person name="Shinohara A."/>
            <person name="Yoshida Y."/>
            <person name="Fujiwara M."/>
            <person name="Mori M."/>
            <person name="Tomita M."/>
            <person name="Arakawa K."/>
        </authorList>
    </citation>
    <scope>NUCLEOTIDE SEQUENCE [LARGE SCALE GENOMIC DNA]</scope>
</reference>
<accession>A0A4Y2M986</accession>
<proteinExistence type="predicted"/>